<gene>
    <name evidence="2" type="ORF">M231_02638</name>
</gene>
<feature type="region of interest" description="Disordered" evidence="1">
    <location>
        <begin position="599"/>
        <end position="623"/>
    </location>
</feature>
<evidence type="ECO:0000313" key="3">
    <source>
        <dbReference type="Proteomes" id="UP000289152"/>
    </source>
</evidence>
<comment type="caution">
    <text evidence="2">The sequence shown here is derived from an EMBL/GenBank/DDBJ whole genome shotgun (WGS) entry which is preliminary data.</text>
</comment>
<dbReference type="AlphaFoldDB" id="A0A4Q1BQ08"/>
<feature type="region of interest" description="Disordered" evidence="1">
    <location>
        <begin position="365"/>
        <end position="384"/>
    </location>
</feature>
<feature type="region of interest" description="Disordered" evidence="1">
    <location>
        <begin position="23"/>
        <end position="72"/>
    </location>
</feature>
<feature type="compositionally biased region" description="Basic and acidic residues" evidence="1">
    <location>
        <begin position="247"/>
        <end position="258"/>
    </location>
</feature>
<feature type="compositionally biased region" description="Low complexity" evidence="1">
    <location>
        <begin position="456"/>
        <end position="467"/>
    </location>
</feature>
<feature type="compositionally biased region" description="Basic and acidic residues" evidence="1">
    <location>
        <begin position="599"/>
        <end position="613"/>
    </location>
</feature>
<evidence type="ECO:0000256" key="1">
    <source>
        <dbReference type="SAM" id="MobiDB-lite"/>
    </source>
</evidence>
<feature type="compositionally biased region" description="Polar residues" evidence="1">
    <location>
        <begin position="365"/>
        <end position="377"/>
    </location>
</feature>
<feature type="region of interest" description="Disordered" evidence="1">
    <location>
        <begin position="640"/>
        <end position="670"/>
    </location>
</feature>
<name>A0A4Q1BQ08_TREME</name>
<dbReference type="VEuPathDB" id="FungiDB:TREMEDRAFT_64229"/>
<sequence length="693" mass="76340">MPFALPALPSGIVDLLDRSPPVVYPSHRANSPANTPTKRRDRECPRGRERSQSHSRSPHHGRSHSISVVDPTSRHQIGGLGLLPGASASVNDITSLWQRVPRSTIPQPPQIPDTPPRNGNLPLGSSSVTTSTPPRPTHRRALSAIPATPDPFFAFPRQVTIKHPSPMGRLQEYSRNPLASVSAVSLPTLAETDNQISSPTSPLVRPVRPMSRASLIRTPLISPLLIPNDNDREREPVSPMSIGSSLPDERQFRLERDVFVPPPQPHQRRPWSPRSQSAQEINTIRQSVISSGSTNDQNTDTSSQERNSDQGVSQPIPVGMLGLDGIKGNGDLKSGVPTHPSMSLRRLSLQPKVSDVAVLATWSFPSSPTQPSLTRTQSLKHSHTSKRLHDLANMSSNHLTLKAKTEIPPSMGRRLVNITHRHTHSSPNLNHLLDPSPIRLKSTPIPFPLLPGGLGTSTSSSTSSSSSGKNRQGIEETEEEKERRAMPPPPRPKLQEEPSALASYMAASLSFRNQNQNQTPIIIPPTPDDRPKKLASSSGSMISTDESGFMPSPTSSVFSLPIHLPPSFSLPSFRRENYEIQERNLMESHQRDLHLKVGYEQRGGEDHDGRGKDEEEEGGITRNEEISGRFRWFKKAFGSTTKDTVGSHDRRKKRLRLGEETNALTDTSDEEGMDLDLELELDDGEVYKTMDDI</sequence>
<feature type="region of interest" description="Disordered" evidence="1">
    <location>
        <begin position="444"/>
        <end position="498"/>
    </location>
</feature>
<dbReference type="Proteomes" id="UP000289152">
    <property type="component" value="Unassembled WGS sequence"/>
</dbReference>
<organism evidence="2 3">
    <name type="scientific">Tremella mesenterica</name>
    <name type="common">Jelly fungus</name>
    <dbReference type="NCBI Taxonomy" id="5217"/>
    <lineage>
        <taxon>Eukaryota</taxon>
        <taxon>Fungi</taxon>
        <taxon>Dikarya</taxon>
        <taxon>Basidiomycota</taxon>
        <taxon>Agaricomycotina</taxon>
        <taxon>Tremellomycetes</taxon>
        <taxon>Tremellales</taxon>
        <taxon>Tremellaceae</taxon>
        <taxon>Tremella</taxon>
    </lineage>
</organism>
<proteinExistence type="predicted"/>
<feature type="compositionally biased region" description="Polar residues" evidence="1">
    <location>
        <begin position="273"/>
        <end position="313"/>
    </location>
</feature>
<evidence type="ECO:0000313" key="2">
    <source>
        <dbReference type="EMBL" id="RXK39998.1"/>
    </source>
</evidence>
<feature type="region of interest" description="Disordered" evidence="1">
    <location>
        <begin position="226"/>
        <end position="334"/>
    </location>
</feature>
<feature type="compositionally biased region" description="Polar residues" evidence="1">
    <location>
        <begin position="535"/>
        <end position="550"/>
    </location>
</feature>
<protein>
    <submittedName>
        <fullName evidence="2">Uncharacterized protein</fullName>
    </submittedName>
</protein>
<dbReference type="OrthoDB" id="2564865at2759"/>
<reference evidence="2 3" key="1">
    <citation type="submission" date="2016-06" db="EMBL/GenBank/DDBJ databases">
        <title>Evolution of pathogenesis and genome organization in the Tremellales.</title>
        <authorList>
            <person name="Cuomo C."/>
            <person name="Litvintseva A."/>
            <person name="Heitman J."/>
            <person name="Chen Y."/>
            <person name="Sun S."/>
            <person name="Springer D."/>
            <person name="Dromer F."/>
            <person name="Young S."/>
            <person name="Zeng Q."/>
            <person name="Chapman S."/>
            <person name="Gujja S."/>
            <person name="Saif S."/>
            <person name="Birren B."/>
        </authorList>
    </citation>
    <scope>NUCLEOTIDE SEQUENCE [LARGE SCALE GENOMIC DNA]</scope>
    <source>
        <strain evidence="2 3">ATCC 28783</strain>
    </source>
</reference>
<feature type="region of interest" description="Disordered" evidence="1">
    <location>
        <begin position="513"/>
        <end position="550"/>
    </location>
</feature>
<feature type="region of interest" description="Disordered" evidence="1">
    <location>
        <begin position="103"/>
        <end position="141"/>
    </location>
</feature>
<dbReference type="InParanoid" id="A0A4Q1BQ08"/>
<keyword evidence="3" id="KW-1185">Reference proteome</keyword>
<accession>A0A4Q1BQ08</accession>
<dbReference type="EMBL" id="SDIL01000023">
    <property type="protein sequence ID" value="RXK39998.1"/>
    <property type="molecule type" value="Genomic_DNA"/>
</dbReference>
<feature type="compositionally biased region" description="Pro residues" evidence="1">
    <location>
        <begin position="106"/>
        <end position="115"/>
    </location>
</feature>
<feature type="compositionally biased region" description="Basic and acidic residues" evidence="1">
    <location>
        <begin position="38"/>
        <end position="52"/>
    </location>
</feature>